<dbReference type="EMBL" id="CP119943">
    <property type="protein sequence ID" value="WFC98288.1"/>
    <property type="molecule type" value="Genomic_DNA"/>
</dbReference>
<feature type="region of interest" description="Disordered" evidence="1">
    <location>
        <begin position="21"/>
        <end position="51"/>
    </location>
</feature>
<dbReference type="GO" id="GO:0019843">
    <property type="term" value="F:rRNA binding"/>
    <property type="evidence" value="ECO:0007669"/>
    <property type="project" value="TreeGrafter"/>
</dbReference>
<feature type="compositionally biased region" description="Basic and acidic residues" evidence="1">
    <location>
        <begin position="21"/>
        <end position="30"/>
    </location>
</feature>
<dbReference type="GO" id="GO:0000462">
    <property type="term" value="P:maturation of SSU-rRNA from tricistronic rRNA transcript (SSU-rRNA, 5.8S rRNA, LSU-rRNA)"/>
    <property type="evidence" value="ECO:0007669"/>
    <property type="project" value="TreeGrafter"/>
</dbReference>
<accession>A0AAJ5YS57</accession>
<sequence>MGADNQAHVRLQTLLNVAAAHPREEDESLLRSKRAKISGRPVQAEARPKVRLSTVDESERLDELQAAGSDDDIEEDSDAFHVHFNAGSKELQGIDTNDVHWTRAEPLAMVGGRSATIIRAERDRNYETTARPHKRIWNAFKSKCGSTVLDQRRLVDIVGRYIDFWDANLMLDQHEAMRSVLAMHTMSHVARTRQRILKNNERLAKAAAAARESDNDDELPELRDQGFTRPKVLVLVPFRNSAKSWVQKWIQMSACEQVEQKSRFLSEFSLPPNAVDKLSDPKFADQYAEDHRKTFSGNIDDNFKMGVKLTRKTLKLYSSFFDSDLIIASPLGLRLMIEKEQYVFNDLFSEFDYLSSIECLVVDQMDVMLMQNWDHVKVRAKLT</sequence>
<evidence type="ECO:0000313" key="3">
    <source>
        <dbReference type="EMBL" id="WFC98288.1"/>
    </source>
</evidence>
<reference evidence="3 4" key="1">
    <citation type="submission" date="2023-03" db="EMBL/GenBank/DDBJ databases">
        <title>Mating type loci evolution in Malassezia.</title>
        <authorList>
            <person name="Coelho M.A."/>
        </authorList>
    </citation>
    <scope>NUCLEOTIDE SEQUENCE [LARGE SCALE GENOMIC DNA]</scope>
    <source>
        <strain evidence="3 4">CBS 9725</strain>
    </source>
</reference>
<evidence type="ECO:0000259" key="2">
    <source>
        <dbReference type="Pfam" id="PF22916"/>
    </source>
</evidence>
<dbReference type="InterPro" id="IPR053940">
    <property type="entry name" value="UTP25_NTPase-like"/>
</dbReference>
<dbReference type="GO" id="GO:0032040">
    <property type="term" value="C:small-subunit processome"/>
    <property type="evidence" value="ECO:0007669"/>
    <property type="project" value="TreeGrafter"/>
</dbReference>
<dbReference type="GO" id="GO:0034511">
    <property type="term" value="F:U3 snoRNA binding"/>
    <property type="evidence" value="ECO:0007669"/>
    <property type="project" value="InterPro"/>
</dbReference>
<evidence type="ECO:0000313" key="4">
    <source>
        <dbReference type="Proteomes" id="UP001219567"/>
    </source>
</evidence>
<dbReference type="InterPro" id="IPR010678">
    <property type="entry name" value="UTP25"/>
</dbReference>
<name>A0AAJ5YS57_9BASI</name>
<evidence type="ECO:0000256" key="1">
    <source>
        <dbReference type="SAM" id="MobiDB-lite"/>
    </source>
</evidence>
<dbReference type="PANTHER" id="PTHR12933">
    <property type="entry name" value="ORF PROTEIN-RELATED"/>
    <property type="match status" value="1"/>
</dbReference>
<proteinExistence type="predicted"/>
<dbReference type="Proteomes" id="UP001219567">
    <property type="component" value="Chromosome 1"/>
</dbReference>
<dbReference type="AlphaFoldDB" id="A0AAJ5YS57"/>
<keyword evidence="4" id="KW-1185">Reference proteome</keyword>
<dbReference type="Pfam" id="PF22916">
    <property type="entry name" value="UTP25_NTPase-like"/>
    <property type="match status" value="1"/>
</dbReference>
<protein>
    <submittedName>
        <fullName evidence="3">rRNA-binding ribosome biosynthesis protein utp25</fullName>
    </submittedName>
</protein>
<feature type="domain" description="UTP25 NTP hydrolase-like" evidence="2">
    <location>
        <begin position="161"/>
        <end position="377"/>
    </location>
</feature>
<dbReference type="PANTHER" id="PTHR12933:SF0">
    <property type="entry name" value="U3 SMALL NUCLEOLAR RNA-ASSOCIATED PROTEIN 25 HOMOLOG"/>
    <property type="match status" value="1"/>
</dbReference>
<gene>
    <name evidence="3" type="primary">UTP25_2</name>
    <name evidence="3" type="ORF">MYAM1_001013</name>
</gene>
<organism evidence="3 4">
    <name type="scientific">Malassezia yamatoensis</name>
    <dbReference type="NCBI Taxonomy" id="253288"/>
    <lineage>
        <taxon>Eukaryota</taxon>
        <taxon>Fungi</taxon>
        <taxon>Dikarya</taxon>
        <taxon>Basidiomycota</taxon>
        <taxon>Ustilaginomycotina</taxon>
        <taxon>Malasseziomycetes</taxon>
        <taxon>Malasseziales</taxon>
        <taxon>Malasseziaceae</taxon>
        <taxon>Malassezia</taxon>
    </lineage>
</organism>